<dbReference type="EMBL" id="JBHUOF010000005">
    <property type="protein sequence ID" value="MFD2798774.1"/>
    <property type="molecule type" value="Genomic_DNA"/>
</dbReference>
<dbReference type="InterPro" id="IPR045924">
    <property type="entry name" value="DUF6343"/>
</dbReference>
<feature type="compositionally biased region" description="Basic and acidic residues" evidence="1">
    <location>
        <begin position="7"/>
        <end position="22"/>
    </location>
</feature>
<gene>
    <name evidence="3" type="ORF">ACFS2C_05135</name>
</gene>
<feature type="region of interest" description="Disordered" evidence="1">
    <location>
        <begin position="1"/>
        <end position="22"/>
    </location>
</feature>
<dbReference type="Pfam" id="PF19870">
    <property type="entry name" value="DUF6343"/>
    <property type="match status" value="1"/>
</dbReference>
<keyword evidence="4" id="KW-1185">Reference proteome</keyword>
<evidence type="ECO:0000313" key="3">
    <source>
        <dbReference type="EMBL" id="MFD2798774.1"/>
    </source>
</evidence>
<comment type="caution">
    <text evidence="3">The sequence shown here is derived from an EMBL/GenBank/DDBJ whole genome shotgun (WGS) entry which is preliminary data.</text>
</comment>
<evidence type="ECO:0000313" key="4">
    <source>
        <dbReference type="Proteomes" id="UP001597478"/>
    </source>
</evidence>
<feature type="transmembrane region" description="Helical" evidence="2">
    <location>
        <begin position="64"/>
        <end position="86"/>
    </location>
</feature>
<sequence>MRRRREPPRTREDYARGLPDYHDPTGGFGGAAPAYSALTLRIVLAALTTVLAIGAAVLFAVNGIVWATVAMCVLAVAMLVDLGWVVHRKRRGEPG</sequence>
<keyword evidence="2" id="KW-0472">Membrane</keyword>
<name>A0ABW5W4B9_9PSEU</name>
<evidence type="ECO:0000256" key="2">
    <source>
        <dbReference type="SAM" id="Phobius"/>
    </source>
</evidence>
<proteinExistence type="predicted"/>
<evidence type="ECO:0000256" key="1">
    <source>
        <dbReference type="SAM" id="MobiDB-lite"/>
    </source>
</evidence>
<accession>A0ABW5W4B9</accession>
<protein>
    <submittedName>
        <fullName evidence="3">DUF6343 family protein</fullName>
    </submittedName>
</protein>
<keyword evidence="2" id="KW-0812">Transmembrane</keyword>
<keyword evidence="2" id="KW-1133">Transmembrane helix</keyword>
<organism evidence="3 4">
    <name type="scientific">Prauserella oleivorans</name>
    <dbReference type="NCBI Taxonomy" id="1478153"/>
    <lineage>
        <taxon>Bacteria</taxon>
        <taxon>Bacillati</taxon>
        <taxon>Actinomycetota</taxon>
        <taxon>Actinomycetes</taxon>
        <taxon>Pseudonocardiales</taxon>
        <taxon>Pseudonocardiaceae</taxon>
        <taxon>Prauserella</taxon>
    </lineage>
</organism>
<feature type="transmembrane region" description="Helical" evidence="2">
    <location>
        <begin position="38"/>
        <end position="58"/>
    </location>
</feature>
<dbReference type="RefSeq" id="WP_377388846.1">
    <property type="nucleotide sequence ID" value="NZ_JBHSAN010000014.1"/>
</dbReference>
<reference evidence="4" key="1">
    <citation type="journal article" date="2019" name="Int. J. Syst. Evol. Microbiol.">
        <title>The Global Catalogue of Microorganisms (GCM) 10K type strain sequencing project: providing services to taxonomists for standard genome sequencing and annotation.</title>
        <authorList>
            <consortium name="The Broad Institute Genomics Platform"/>
            <consortium name="The Broad Institute Genome Sequencing Center for Infectious Disease"/>
            <person name="Wu L."/>
            <person name="Ma J."/>
        </authorList>
    </citation>
    <scope>NUCLEOTIDE SEQUENCE [LARGE SCALE GENOMIC DNA]</scope>
    <source>
        <strain evidence="4">IBRC-M 10906</strain>
    </source>
</reference>
<dbReference type="Proteomes" id="UP001597478">
    <property type="component" value="Unassembled WGS sequence"/>
</dbReference>